<dbReference type="PANTHER" id="PTHR43867">
    <property type="entry name" value="CELLULOSE SYNTHASE CATALYTIC SUBUNIT A [UDP-FORMING]"/>
    <property type="match status" value="1"/>
</dbReference>
<keyword evidence="5 7" id="KW-1133">Transmembrane helix</keyword>
<dbReference type="InterPro" id="IPR029044">
    <property type="entry name" value="Nucleotide-diphossugar_trans"/>
</dbReference>
<keyword evidence="3" id="KW-0808">Transferase</keyword>
<evidence type="ECO:0000256" key="3">
    <source>
        <dbReference type="ARBA" id="ARBA00022679"/>
    </source>
</evidence>
<dbReference type="STRING" id="686796.SAMN04488104_103548"/>
<feature type="transmembrane region" description="Helical" evidence="7">
    <location>
        <begin position="411"/>
        <end position="429"/>
    </location>
</feature>
<feature type="transmembrane region" description="Helical" evidence="7">
    <location>
        <begin position="490"/>
        <end position="509"/>
    </location>
</feature>
<dbReference type="GO" id="GO:0005886">
    <property type="term" value="C:plasma membrane"/>
    <property type="evidence" value="ECO:0007669"/>
    <property type="project" value="TreeGrafter"/>
</dbReference>
<evidence type="ECO:0000256" key="4">
    <source>
        <dbReference type="ARBA" id="ARBA00022692"/>
    </source>
</evidence>
<evidence type="ECO:0000256" key="5">
    <source>
        <dbReference type="ARBA" id="ARBA00022989"/>
    </source>
</evidence>
<dbReference type="OrthoDB" id="9802773at2"/>
<dbReference type="InterPro" id="IPR050321">
    <property type="entry name" value="Glycosyltr_2/OpgH_subfam"/>
</dbReference>
<dbReference type="Pfam" id="PF13641">
    <property type="entry name" value="Glyco_tranf_2_3"/>
    <property type="match status" value="1"/>
</dbReference>
<dbReference type="PANTHER" id="PTHR43867:SF2">
    <property type="entry name" value="CELLULOSE SYNTHASE CATALYTIC SUBUNIT A [UDP-FORMING]"/>
    <property type="match status" value="1"/>
</dbReference>
<name>A0A1G6VIC2_9BACT</name>
<evidence type="ECO:0000313" key="8">
    <source>
        <dbReference type="EMBL" id="SDD53284.1"/>
    </source>
</evidence>
<evidence type="ECO:0000256" key="6">
    <source>
        <dbReference type="ARBA" id="ARBA00023136"/>
    </source>
</evidence>
<protein>
    <submittedName>
        <fullName evidence="8">Cellulose synthase (UDP-forming)</fullName>
    </submittedName>
</protein>
<dbReference type="Proteomes" id="UP000199060">
    <property type="component" value="Unassembled WGS sequence"/>
</dbReference>
<accession>A0A1G6VIC2</accession>
<reference evidence="9" key="1">
    <citation type="submission" date="2016-10" db="EMBL/GenBank/DDBJ databases">
        <authorList>
            <person name="Varghese N."/>
            <person name="Submissions S."/>
        </authorList>
    </citation>
    <scope>NUCLEOTIDE SEQUENCE [LARGE SCALE GENOMIC DNA]</scope>
    <source>
        <strain evidence="9">DSM 23095</strain>
    </source>
</reference>
<feature type="transmembrane region" description="Helical" evidence="7">
    <location>
        <begin position="449"/>
        <end position="469"/>
    </location>
</feature>
<keyword evidence="2" id="KW-0328">Glycosyltransferase</keyword>
<dbReference type="CDD" id="cd06421">
    <property type="entry name" value="CESA_CelA_like"/>
    <property type="match status" value="1"/>
</dbReference>
<gene>
    <name evidence="8" type="ORF">SAMN04488104_103548</name>
</gene>
<dbReference type="Gene3D" id="3.90.550.10">
    <property type="entry name" value="Spore Coat Polysaccharide Biosynthesis Protein SpsA, Chain A"/>
    <property type="match status" value="1"/>
</dbReference>
<proteinExistence type="predicted"/>
<evidence type="ECO:0000256" key="7">
    <source>
        <dbReference type="SAM" id="Phobius"/>
    </source>
</evidence>
<keyword evidence="4 7" id="KW-0812">Transmembrane</keyword>
<comment type="subcellular location">
    <subcellularLocation>
        <location evidence="1">Membrane</location>
        <topology evidence="1">Multi-pass membrane protein</topology>
    </subcellularLocation>
</comment>
<keyword evidence="6 7" id="KW-0472">Membrane</keyword>
<dbReference type="RefSeq" id="WP_087940524.1">
    <property type="nucleotide sequence ID" value="NZ_FNAC01000035.1"/>
</dbReference>
<feature type="transmembrane region" description="Helical" evidence="7">
    <location>
        <begin position="53"/>
        <end position="75"/>
    </location>
</feature>
<feature type="transmembrane region" description="Helical" evidence="7">
    <location>
        <begin position="21"/>
        <end position="41"/>
    </location>
</feature>
<dbReference type="EMBL" id="FNAC01000035">
    <property type="protein sequence ID" value="SDD53284.1"/>
    <property type="molecule type" value="Genomic_DNA"/>
</dbReference>
<feature type="transmembrane region" description="Helical" evidence="7">
    <location>
        <begin position="341"/>
        <end position="361"/>
    </location>
</feature>
<organism evidence="8 9">
    <name type="scientific">Algoriphagus faecimaris</name>
    <dbReference type="NCBI Taxonomy" id="686796"/>
    <lineage>
        <taxon>Bacteria</taxon>
        <taxon>Pseudomonadati</taxon>
        <taxon>Bacteroidota</taxon>
        <taxon>Cytophagia</taxon>
        <taxon>Cytophagales</taxon>
        <taxon>Cyclobacteriaceae</taxon>
        <taxon>Algoriphagus</taxon>
    </lineage>
</organism>
<sequence length="527" mass="60225">MKKVFSENFWKISSARPVNTFRKLVLISLVISGLISIIRFGDWWFREEHLGNLFLFIVLSATLWYGMLRLIIIWINYLGVSRPNFQEAPEGLSVAIFTTSSPGEPLSMFEKTLEACSKIDYPHTTYLLDDTKDSRFREVAEKYGAVWLELVGVPGAKAGKINAALKMTNEDFILVLDPDHVPFPEFLDQTLGFFSDPKVGFVQVSQGYYNQFRSFTAKAAAEQTYTFYGPTQMGMNGYNCAVAIGANCTFRREALESIGGHGIGLAEDLVTSIRIHAAGWKSIYHPVIVARGLVPEDFGSFCKQQLKWARGVHEVLFEEVPRLFSKLSFWQKLSYMTIGTYYLEGLVSLIYLLIPFLFFWFDLLPAKMYFVEFVEFGFPVLFFSTIIYFYVQQWLSFPSGESGLHWRGMVMKFACWPVYLMGFLLSLVNKKIPYIPTAKQAVQGKLSPFAKPLVVQIFLYLVTLVYVFYSRKFEMNEVEIIESAEITYGMLAFASIPFVLALISLYAVWESSQLEAESPWQEIPKQL</sequence>
<evidence type="ECO:0000256" key="2">
    <source>
        <dbReference type="ARBA" id="ARBA00022676"/>
    </source>
</evidence>
<dbReference type="SUPFAM" id="SSF53448">
    <property type="entry name" value="Nucleotide-diphospho-sugar transferases"/>
    <property type="match status" value="1"/>
</dbReference>
<feature type="transmembrane region" description="Helical" evidence="7">
    <location>
        <begin position="373"/>
        <end position="391"/>
    </location>
</feature>
<dbReference type="AlphaFoldDB" id="A0A1G6VIC2"/>
<evidence type="ECO:0000313" key="9">
    <source>
        <dbReference type="Proteomes" id="UP000199060"/>
    </source>
</evidence>
<dbReference type="GO" id="GO:0016758">
    <property type="term" value="F:hexosyltransferase activity"/>
    <property type="evidence" value="ECO:0007669"/>
    <property type="project" value="TreeGrafter"/>
</dbReference>
<keyword evidence="9" id="KW-1185">Reference proteome</keyword>
<evidence type="ECO:0000256" key="1">
    <source>
        <dbReference type="ARBA" id="ARBA00004141"/>
    </source>
</evidence>